<organism evidence="8 9">
    <name type="scientific">Schaalia naturae</name>
    <dbReference type="NCBI Taxonomy" id="635203"/>
    <lineage>
        <taxon>Bacteria</taxon>
        <taxon>Bacillati</taxon>
        <taxon>Actinomycetota</taxon>
        <taxon>Actinomycetes</taxon>
        <taxon>Actinomycetales</taxon>
        <taxon>Actinomycetaceae</taxon>
        <taxon>Schaalia</taxon>
    </lineage>
</organism>
<evidence type="ECO:0000256" key="6">
    <source>
        <dbReference type="ARBA" id="ARBA00023136"/>
    </source>
</evidence>
<dbReference type="InterPro" id="IPR007341">
    <property type="entry name" value="Transgly_assoc"/>
</dbReference>
<sequence length="87" mass="9068">MGFLGWIILGLIAGTIAKGILKDRAPGGWFGSLVVGVIGAALGGWLGSAIFDIGLAGFWNIRTWALAILGSLLVLVIYGWLGGRSRQ</sequence>
<dbReference type="Proteomes" id="UP001596527">
    <property type="component" value="Unassembled WGS sequence"/>
</dbReference>
<keyword evidence="3" id="KW-1003">Cell membrane</keyword>
<reference evidence="9" key="1">
    <citation type="journal article" date="2019" name="Int. J. Syst. Evol. Microbiol.">
        <title>The Global Catalogue of Microorganisms (GCM) 10K type strain sequencing project: providing services to taxonomists for standard genome sequencing and annotation.</title>
        <authorList>
            <consortium name="The Broad Institute Genomics Platform"/>
            <consortium name="The Broad Institute Genome Sequencing Center for Infectious Disease"/>
            <person name="Wu L."/>
            <person name="Ma J."/>
        </authorList>
    </citation>
    <scope>NUCLEOTIDE SEQUENCE [LARGE SCALE GENOMIC DNA]</scope>
    <source>
        <strain evidence="9">CCUG 56698</strain>
    </source>
</reference>
<gene>
    <name evidence="8" type="ORF">ACFQWG_12490</name>
</gene>
<dbReference type="RefSeq" id="WP_291498325.1">
    <property type="nucleotide sequence ID" value="NZ_JBHTEF010000001.1"/>
</dbReference>
<keyword evidence="4 7" id="KW-0812">Transmembrane</keyword>
<protein>
    <submittedName>
        <fullName evidence="8">GlsB/YeaQ/YmgE family stress response membrane protein</fullName>
    </submittedName>
</protein>
<dbReference type="PANTHER" id="PTHR33884">
    <property type="entry name" value="UPF0410 PROTEIN YMGE"/>
    <property type="match status" value="1"/>
</dbReference>
<comment type="similarity">
    <text evidence="2">Belongs to the UPF0410 family.</text>
</comment>
<keyword evidence="5 7" id="KW-1133">Transmembrane helix</keyword>
<comment type="subcellular location">
    <subcellularLocation>
        <location evidence="1">Cell membrane</location>
        <topology evidence="1">Multi-pass membrane protein</topology>
    </subcellularLocation>
</comment>
<feature type="transmembrane region" description="Helical" evidence="7">
    <location>
        <begin position="63"/>
        <end position="81"/>
    </location>
</feature>
<feature type="transmembrane region" description="Helical" evidence="7">
    <location>
        <begin position="29"/>
        <end position="51"/>
    </location>
</feature>
<comment type="caution">
    <text evidence="8">The sequence shown here is derived from an EMBL/GenBank/DDBJ whole genome shotgun (WGS) entry which is preliminary data.</text>
</comment>
<evidence type="ECO:0000313" key="8">
    <source>
        <dbReference type="EMBL" id="MFC7582013.1"/>
    </source>
</evidence>
<evidence type="ECO:0000256" key="2">
    <source>
        <dbReference type="ARBA" id="ARBA00011006"/>
    </source>
</evidence>
<name>A0ABW2SR94_9ACTO</name>
<dbReference type="EMBL" id="JBHTEF010000001">
    <property type="protein sequence ID" value="MFC7582013.1"/>
    <property type="molecule type" value="Genomic_DNA"/>
</dbReference>
<evidence type="ECO:0000313" key="9">
    <source>
        <dbReference type="Proteomes" id="UP001596527"/>
    </source>
</evidence>
<accession>A0ABW2SR94</accession>
<evidence type="ECO:0000256" key="5">
    <source>
        <dbReference type="ARBA" id="ARBA00022989"/>
    </source>
</evidence>
<proteinExistence type="inferred from homology"/>
<keyword evidence="9" id="KW-1185">Reference proteome</keyword>
<evidence type="ECO:0000256" key="3">
    <source>
        <dbReference type="ARBA" id="ARBA00022475"/>
    </source>
</evidence>
<evidence type="ECO:0000256" key="4">
    <source>
        <dbReference type="ARBA" id="ARBA00022692"/>
    </source>
</evidence>
<evidence type="ECO:0000256" key="7">
    <source>
        <dbReference type="SAM" id="Phobius"/>
    </source>
</evidence>
<evidence type="ECO:0000256" key="1">
    <source>
        <dbReference type="ARBA" id="ARBA00004651"/>
    </source>
</evidence>
<dbReference type="PANTHER" id="PTHR33884:SF3">
    <property type="entry name" value="UPF0410 PROTEIN YMGE"/>
    <property type="match status" value="1"/>
</dbReference>
<keyword evidence="6 7" id="KW-0472">Membrane</keyword>